<dbReference type="PANTHER" id="PTHR24148">
    <property type="entry name" value="ANKYRIN REPEAT DOMAIN-CONTAINING PROTEIN 39 HOMOLOG-RELATED"/>
    <property type="match status" value="1"/>
</dbReference>
<comment type="caution">
    <text evidence="2">The sequence shown here is derived from an EMBL/GenBank/DDBJ whole genome shotgun (WGS) entry which is preliminary data.</text>
</comment>
<sequence>MQRTLFATLAFRLVEELRTTATFSKEDLAAYQEAAGYCRTPRWTPLMHLLEHEWFERVWVAQEVVLAAEARVMYGGVHHEWEHFAAGIAVLGSKSVLAGPLGWSDGPDGPLRRTQVRALHVRNLITLQDWRRKRVREGQLLPFKEVLSEARLLKAKEPKDKVFGIQGIVARNNAGSWTKPDYSAVISVADVYYGAAMRLIDEHGVLELLSHAGVGYAADNGGVEGLPSWVPDWSVSRLGVPLGYVGRSQTEYRAGGTEGGNTHRQVGRRLILRASLLDTVAELAPTFVDLNKYGIEELRSAAEAFDASRVLLMTSSLTADPYPYQLPKDSKEPFMSLDDVFWRLLIGDRTEADWPARDSARQLFDSFDRVARKVQTPGVENRTEPVGNDELERNMPGQRYAALMGRAWRGRRVAVTRRGYACLVPGGERKGDEIWLVAGAPTPFVFREAEATEGGGQSPRGDSYRDFAHLRANTNAFASILKFSVWLPEIPHLEDALFAHLEGTYRRWDELEPWGSGLSEAVGVLVCRGEMVTAWPTPSKHSTTVAKVYFTPSRSDTGDSVKDANGSGGEAQNHHQHRTPNHTLSTSTLTLRKEVDEGYTAFCVDLRCCAVPAADVPQLRPSGPREFAMTESIPGRPQDINPGRSTPDDKEKTWRVAGLRAKNFGVSAPSYTGRSCCWCRGPESGAQS</sequence>
<organism evidence="2 3">
    <name type="scientific">Podospora aff. communis PSN243</name>
    <dbReference type="NCBI Taxonomy" id="3040156"/>
    <lineage>
        <taxon>Eukaryota</taxon>
        <taxon>Fungi</taxon>
        <taxon>Dikarya</taxon>
        <taxon>Ascomycota</taxon>
        <taxon>Pezizomycotina</taxon>
        <taxon>Sordariomycetes</taxon>
        <taxon>Sordariomycetidae</taxon>
        <taxon>Sordariales</taxon>
        <taxon>Podosporaceae</taxon>
        <taxon>Podospora</taxon>
    </lineage>
</organism>
<protein>
    <recommendedName>
        <fullName evidence="4">Heterokaryon incompatibility domain-containing protein</fullName>
    </recommendedName>
</protein>
<dbReference type="InterPro" id="IPR052895">
    <property type="entry name" value="HetReg/Transcr_Mod"/>
</dbReference>
<evidence type="ECO:0008006" key="4">
    <source>
        <dbReference type="Google" id="ProtNLM"/>
    </source>
</evidence>
<reference evidence="2" key="2">
    <citation type="submission" date="2023-05" db="EMBL/GenBank/DDBJ databases">
        <authorList>
            <consortium name="Lawrence Berkeley National Laboratory"/>
            <person name="Steindorff A."/>
            <person name="Hensen N."/>
            <person name="Bonometti L."/>
            <person name="Westerberg I."/>
            <person name="Brannstrom I.O."/>
            <person name="Guillou S."/>
            <person name="Cros-Aarteil S."/>
            <person name="Calhoun S."/>
            <person name="Haridas S."/>
            <person name="Kuo A."/>
            <person name="Mondo S."/>
            <person name="Pangilinan J."/>
            <person name="Riley R."/>
            <person name="Labutti K."/>
            <person name="Andreopoulos B."/>
            <person name="Lipzen A."/>
            <person name="Chen C."/>
            <person name="Yanf M."/>
            <person name="Daum C."/>
            <person name="Ng V."/>
            <person name="Clum A."/>
            <person name="Ohm R."/>
            <person name="Martin F."/>
            <person name="Silar P."/>
            <person name="Natvig D."/>
            <person name="Lalanne C."/>
            <person name="Gautier V."/>
            <person name="Ament-Velasquez S.L."/>
            <person name="Kruys A."/>
            <person name="Hutchinson M.I."/>
            <person name="Powell A.J."/>
            <person name="Barry K."/>
            <person name="Miller A.N."/>
            <person name="Grigoriev I.V."/>
            <person name="Debuchy R."/>
            <person name="Gladieux P."/>
            <person name="Thoren M.H."/>
            <person name="Johannesson H."/>
        </authorList>
    </citation>
    <scope>NUCLEOTIDE SEQUENCE</scope>
    <source>
        <strain evidence="2">PSN243</strain>
    </source>
</reference>
<accession>A0AAV9GH89</accession>
<evidence type="ECO:0000313" key="3">
    <source>
        <dbReference type="Proteomes" id="UP001321760"/>
    </source>
</evidence>
<dbReference type="EMBL" id="MU865957">
    <property type="protein sequence ID" value="KAK4446376.1"/>
    <property type="molecule type" value="Genomic_DNA"/>
</dbReference>
<dbReference type="AlphaFoldDB" id="A0AAV9GH89"/>
<gene>
    <name evidence="2" type="ORF">QBC34DRAFT_496900</name>
</gene>
<evidence type="ECO:0000313" key="2">
    <source>
        <dbReference type="EMBL" id="KAK4446376.1"/>
    </source>
</evidence>
<dbReference type="PANTHER" id="PTHR24148:SF64">
    <property type="entry name" value="HETEROKARYON INCOMPATIBILITY DOMAIN-CONTAINING PROTEIN"/>
    <property type="match status" value="1"/>
</dbReference>
<dbReference type="Proteomes" id="UP001321760">
    <property type="component" value="Unassembled WGS sequence"/>
</dbReference>
<reference evidence="2" key="1">
    <citation type="journal article" date="2023" name="Mol. Phylogenet. Evol.">
        <title>Genome-scale phylogeny and comparative genomics of the fungal order Sordariales.</title>
        <authorList>
            <person name="Hensen N."/>
            <person name="Bonometti L."/>
            <person name="Westerberg I."/>
            <person name="Brannstrom I.O."/>
            <person name="Guillou S."/>
            <person name="Cros-Aarteil S."/>
            <person name="Calhoun S."/>
            <person name="Haridas S."/>
            <person name="Kuo A."/>
            <person name="Mondo S."/>
            <person name="Pangilinan J."/>
            <person name="Riley R."/>
            <person name="LaButti K."/>
            <person name="Andreopoulos B."/>
            <person name="Lipzen A."/>
            <person name="Chen C."/>
            <person name="Yan M."/>
            <person name="Daum C."/>
            <person name="Ng V."/>
            <person name="Clum A."/>
            <person name="Steindorff A."/>
            <person name="Ohm R.A."/>
            <person name="Martin F."/>
            <person name="Silar P."/>
            <person name="Natvig D.O."/>
            <person name="Lalanne C."/>
            <person name="Gautier V."/>
            <person name="Ament-Velasquez S.L."/>
            <person name="Kruys A."/>
            <person name="Hutchinson M.I."/>
            <person name="Powell A.J."/>
            <person name="Barry K."/>
            <person name="Miller A.N."/>
            <person name="Grigoriev I.V."/>
            <person name="Debuchy R."/>
            <person name="Gladieux P."/>
            <person name="Hiltunen Thoren M."/>
            <person name="Johannesson H."/>
        </authorList>
    </citation>
    <scope>NUCLEOTIDE SEQUENCE</scope>
    <source>
        <strain evidence="2">PSN243</strain>
    </source>
</reference>
<evidence type="ECO:0000256" key="1">
    <source>
        <dbReference type="SAM" id="MobiDB-lite"/>
    </source>
</evidence>
<name>A0AAV9GH89_9PEZI</name>
<keyword evidence="3" id="KW-1185">Reference proteome</keyword>
<feature type="region of interest" description="Disordered" evidence="1">
    <location>
        <begin position="552"/>
        <end position="587"/>
    </location>
</feature>
<proteinExistence type="predicted"/>
<feature type="region of interest" description="Disordered" evidence="1">
    <location>
        <begin position="629"/>
        <end position="651"/>
    </location>
</feature>